<reference evidence="1" key="1">
    <citation type="submission" date="2020-07" db="EMBL/GenBank/DDBJ databases">
        <title>The High-quality genome of the commercially important snow crab, Chionoecetes opilio.</title>
        <authorList>
            <person name="Jeong J.-H."/>
            <person name="Ryu S."/>
        </authorList>
    </citation>
    <scope>NUCLEOTIDE SEQUENCE</scope>
    <source>
        <strain evidence="1">MADBK_172401_WGS</strain>
        <tissue evidence="1">Digestive gland</tissue>
    </source>
</reference>
<dbReference type="EMBL" id="JACEEZ010023885">
    <property type="protein sequence ID" value="KAG0710803.1"/>
    <property type="molecule type" value="Genomic_DNA"/>
</dbReference>
<comment type="caution">
    <text evidence="1">The sequence shown here is derived from an EMBL/GenBank/DDBJ whole genome shotgun (WGS) entry which is preliminary data.</text>
</comment>
<organism evidence="1 2">
    <name type="scientific">Chionoecetes opilio</name>
    <name type="common">Atlantic snow crab</name>
    <name type="synonym">Cancer opilio</name>
    <dbReference type="NCBI Taxonomy" id="41210"/>
    <lineage>
        <taxon>Eukaryota</taxon>
        <taxon>Metazoa</taxon>
        <taxon>Ecdysozoa</taxon>
        <taxon>Arthropoda</taxon>
        <taxon>Crustacea</taxon>
        <taxon>Multicrustacea</taxon>
        <taxon>Malacostraca</taxon>
        <taxon>Eumalacostraca</taxon>
        <taxon>Eucarida</taxon>
        <taxon>Decapoda</taxon>
        <taxon>Pleocyemata</taxon>
        <taxon>Brachyura</taxon>
        <taxon>Eubrachyura</taxon>
        <taxon>Majoidea</taxon>
        <taxon>Majidae</taxon>
        <taxon>Chionoecetes</taxon>
    </lineage>
</organism>
<dbReference type="Proteomes" id="UP000770661">
    <property type="component" value="Unassembled WGS sequence"/>
</dbReference>
<accession>A0A8J4XNW2</accession>
<sequence length="132" mass="14615">MRLRICRVQSSEQERLAKKSTSSNILFDQNMQTTTSQAAFLANGPNKERLIQMLSDIMHQSGILVKQVMADADALIVSIALSLADSGKPVVVVGTDTDILVMLVAQATTNMDVYMLCRKNPTTLYRVRDIQL</sequence>
<name>A0A8J4XNW2_CHIOP</name>
<gene>
    <name evidence="1" type="ORF">GWK47_022052</name>
</gene>
<keyword evidence="2" id="KW-1185">Reference proteome</keyword>
<dbReference type="AlphaFoldDB" id="A0A8J4XNW2"/>
<protein>
    <submittedName>
        <fullName evidence="1">Uncharacterized protein</fullName>
    </submittedName>
</protein>
<proteinExistence type="predicted"/>
<evidence type="ECO:0000313" key="1">
    <source>
        <dbReference type="EMBL" id="KAG0710803.1"/>
    </source>
</evidence>
<dbReference type="OrthoDB" id="6753017at2759"/>
<evidence type="ECO:0000313" key="2">
    <source>
        <dbReference type="Proteomes" id="UP000770661"/>
    </source>
</evidence>